<evidence type="ECO:0000256" key="1">
    <source>
        <dbReference type="SAM" id="MobiDB-lite"/>
    </source>
</evidence>
<dbReference type="InterPro" id="IPR013899">
    <property type="entry name" value="DUF1771"/>
</dbReference>
<dbReference type="eggNOG" id="KOG2401">
    <property type="taxonomic scope" value="Eukaryota"/>
</dbReference>
<evidence type="ECO:0000313" key="3">
    <source>
        <dbReference type="EMBL" id="KGK40336.1"/>
    </source>
</evidence>
<gene>
    <name evidence="3" type="ORF">JL09_g366</name>
</gene>
<dbReference type="PROSITE" id="PS50828">
    <property type="entry name" value="SMR"/>
    <property type="match status" value="1"/>
</dbReference>
<dbReference type="InterPro" id="IPR036063">
    <property type="entry name" value="Smr_dom_sf"/>
</dbReference>
<dbReference type="HOGENOM" id="CLU_069447_1_0_1"/>
<dbReference type="Pfam" id="PF08590">
    <property type="entry name" value="DUF1771"/>
    <property type="match status" value="1"/>
</dbReference>
<protein>
    <recommendedName>
        <fullName evidence="2">Smr domain-containing protein</fullName>
    </recommendedName>
</protein>
<dbReference type="PANTHER" id="PTHR47417">
    <property type="entry name" value="SMR DOMAIN-CONTAINING PROTEIN YPL199C"/>
    <property type="match status" value="1"/>
</dbReference>
<dbReference type="VEuPathDB" id="FungiDB:C5L36_0C03460"/>
<dbReference type="InterPro" id="IPR053020">
    <property type="entry name" value="Smr_domain_protein"/>
</dbReference>
<proteinExistence type="predicted"/>
<comment type="caution">
    <text evidence="3">The sequence shown here is derived from an EMBL/GenBank/DDBJ whole genome shotgun (WGS) entry which is preliminary data.</text>
</comment>
<dbReference type="Pfam" id="PF01713">
    <property type="entry name" value="Smr"/>
    <property type="match status" value="1"/>
</dbReference>
<dbReference type="SUPFAM" id="SSF160443">
    <property type="entry name" value="SMR domain-like"/>
    <property type="match status" value="1"/>
</dbReference>
<dbReference type="AlphaFoldDB" id="A0A099P8H4"/>
<dbReference type="GO" id="GO:0070481">
    <property type="term" value="P:nuclear-transcribed mRNA catabolic process, non-stop decay"/>
    <property type="evidence" value="ECO:0007669"/>
    <property type="project" value="EnsemblFungi"/>
</dbReference>
<organism evidence="3 4">
    <name type="scientific">Pichia kudriavzevii</name>
    <name type="common">Yeast</name>
    <name type="synonym">Issatchenkia orientalis</name>
    <dbReference type="NCBI Taxonomy" id="4909"/>
    <lineage>
        <taxon>Eukaryota</taxon>
        <taxon>Fungi</taxon>
        <taxon>Dikarya</taxon>
        <taxon>Ascomycota</taxon>
        <taxon>Saccharomycotina</taxon>
        <taxon>Pichiomycetes</taxon>
        <taxon>Pichiales</taxon>
        <taxon>Pichiaceae</taxon>
        <taxon>Pichia</taxon>
    </lineage>
</organism>
<name>A0A099P8H4_PICKU</name>
<evidence type="ECO:0000259" key="2">
    <source>
        <dbReference type="PROSITE" id="PS50828"/>
    </source>
</evidence>
<sequence length="278" mass="31584">MASAGVASRGPMLNGNERDYNHVSDKEYVKFRNLAEEAYSKRQKLSALSQQAYQKGDKKSASELSRKAKEQLSIAEGYNEKAATYVFLENNKDSDDDDIDLHGLYIKEAEYILKQRIISGISKNQPKLDCIVGKGLHSKDGVAKLKPAVEELCRKANLKCWIDEKNTGVLHIGLKNASIPQSWYDINPHGIGAMDDNYFAYHPNEIPQGHQPSHQYNYAQSQPQPQQQANTNIQPYHQQNYHQQQQQQQQQQHNNNNNEEMALALCSVAAALFKCFYR</sequence>
<evidence type="ECO:0000313" key="4">
    <source>
        <dbReference type="Proteomes" id="UP000029867"/>
    </source>
</evidence>
<accession>A0A099P8H4</accession>
<reference evidence="4" key="1">
    <citation type="journal article" date="2014" name="Microb. Cell Fact.">
        <title>Exploiting Issatchenkia orientalis SD108 for succinic acid production.</title>
        <authorList>
            <person name="Xiao H."/>
            <person name="Shao Z."/>
            <person name="Jiang Y."/>
            <person name="Dole S."/>
            <person name="Zhao H."/>
        </authorList>
    </citation>
    <scope>NUCLEOTIDE SEQUENCE [LARGE SCALE GENOMIC DNA]</scope>
    <source>
        <strain evidence="4">SD108</strain>
    </source>
</reference>
<feature type="region of interest" description="Disordered" evidence="1">
    <location>
        <begin position="203"/>
        <end position="229"/>
    </location>
</feature>
<dbReference type="InterPro" id="IPR002625">
    <property type="entry name" value="Smr_dom"/>
</dbReference>
<dbReference type="SMART" id="SM01162">
    <property type="entry name" value="DUF1771"/>
    <property type="match status" value="1"/>
</dbReference>
<dbReference type="EMBL" id="JQFK01000002">
    <property type="protein sequence ID" value="KGK40336.1"/>
    <property type="molecule type" value="Genomic_DNA"/>
</dbReference>
<feature type="domain" description="Smr" evidence="2">
    <location>
        <begin position="99"/>
        <end position="175"/>
    </location>
</feature>
<dbReference type="Proteomes" id="UP000029867">
    <property type="component" value="Unassembled WGS sequence"/>
</dbReference>
<dbReference type="PANTHER" id="PTHR47417:SF1">
    <property type="entry name" value="SMR DOMAIN-CONTAINING PROTEIN YPL199C"/>
    <property type="match status" value="1"/>
</dbReference>
<dbReference type="Gene3D" id="3.30.1370.110">
    <property type="match status" value="1"/>
</dbReference>
<dbReference type="SMART" id="SM00463">
    <property type="entry name" value="SMR"/>
    <property type="match status" value="1"/>
</dbReference>
<feature type="compositionally biased region" description="Low complexity" evidence="1">
    <location>
        <begin position="215"/>
        <end position="229"/>
    </location>
</feature>